<dbReference type="Gene3D" id="3.40.30.10">
    <property type="entry name" value="Glutaredoxin"/>
    <property type="match status" value="1"/>
</dbReference>
<evidence type="ECO:0000313" key="4">
    <source>
        <dbReference type="Proteomes" id="UP000887567"/>
    </source>
</evidence>
<keyword evidence="1" id="KW-0732">Signal</keyword>
<evidence type="ECO:0000313" key="3">
    <source>
        <dbReference type="EnsemblMetazoa" id="XP_028512776.1"/>
    </source>
</evidence>
<feature type="domain" description="J" evidence="2">
    <location>
        <begin position="28"/>
        <end position="55"/>
    </location>
</feature>
<dbReference type="GeneID" id="110231996"/>
<reference evidence="3" key="1">
    <citation type="submission" date="2022-11" db="UniProtKB">
        <authorList>
            <consortium name="EnsemblMetazoa"/>
        </authorList>
    </citation>
    <scope>IDENTIFICATION</scope>
</reference>
<protein>
    <recommendedName>
        <fullName evidence="2">J domain-containing protein</fullName>
    </recommendedName>
</protein>
<dbReference type="InterPro" id="IPR001623">
    <property type="entry name" value="DnaJ_domain"/>
</dbReference>
<dbReference type="PANTHER" id="PTHR44303:SF2">
    <property type="entry name" value="DNAJ HOMOLOG SUBFAMILY C MEMBER 16"/>
    <property type="match status" value="1"/>
</dbReference>
<dbReference type="AlphaFoldDB" id="A0A913YE70"/>
<proteinExistence type="predicted"/>
<dbReference type="InterPro" id="IPR036249">
    <property type="entry name" value="Thioredoxin-like_sf"/>
</dbReference>
<name>A0A913YE70_EXADI</name>
<dbReference type="SUPFAM" id="SSF52833">
    <property type="entry name" value="Thioredoxin-like"/>
    <property type="match status" value="1"/>
</dbReference>
<dbReference type="PANTHER" id="PTHR44303">
    <property type="entry name" value="DNAJ HOMOLOG SUBFAMILY C MEMBER 16"/>
    <property type="match status" value="1"/>
</dbReference>
<dbReference type="EnsemblMetazoa" id="XM_028656975.1">
    <property type="protein sequence ID" value="XP_028512776.1"/>
    <property type="gene ID" value="LOC110231996"/>
</dbReference>
<dbReference type="KEGG" id="epa:110231996"/>
<evidence type="ECO:0000256" key="1">
    <source>
        <dbReference type="SAM" id="SignalP"/>
    </source>
</evidence>
<dbReference type="Proteomes" id="UP000887567">
    <property type="component" value="Unplaced"/>
</dbReference>
<evidence type="ECO:0000259" key="2">
    <source>
        <dbReference type="Pfam" id="PF00226"/>
    </source>
</evidence>
<dbReference type="RefSeq" id="XP_028512776.1">
    <property type="nucleotide sequence ID" value="XM_028656975.1"/>
</dbReference>
<dbReference type="OrthoDB" id="10065037at2759"/>
<accession>A0A913YE70</accession>
<feature type="signal peptide" evidence="1">
    <location>
        <begin position="1"/>
        <end position="21"/>
    </location>
</feature>
<dbReference type="InterPro" id="IPR052448">
    <property type="entry name" value="DnaJ_C16_autophagy_reg"/>
</dbReference>
<dbReference type="InterPro" id="IPR036869">
    <property type="entry name" value="J_dom_sf"/>
</dbReference>
<sequence length="279" mass="32030">MVLRISIIIILLFLLNDHVKSESEEKQDPYKVLGVSRSASQETIKKAYKKLARNCFFFDGPTHHTRSNFITSQTYESHVIPTSHEKPFIIEVVSNWCLPCKSMYISSKGSPSLLYHLVAFTNQERLSFGFISTATSDGEILRRKFKAQANVPTVMIFKEEKSVPEVVVMGSELKSGKLREVVEANRFLILPRLSSQKVFNELCPEERFRSQRKLCVVLFTKKGEHEQEKAKLRLLAQQDIFPSERVHFTYIYEDIQTRVATAIRQGLPTTTNNNVTVLK</sequence>
<organism evidence="3 4">
    <name type="scientific">Exaiptasia diaphana</name>
    <name type="common">Tropical sea anemone</name>
    <name type="synonym">Aiptasia pulchella</name>
    <dbReference type="NCBI Taxonomy" id="2652724"/>
    <lineage>
        <taxon>Eukaryota</taxon>
        <taxon>Metazoa</taxon>
        <taxon>Cnidaria</taxon>
        <taxon>Anthozoa</taxon>
        <taxon>Hexacorallia</taxon>
        <taxon>Actiniaria</taxon>
        <taxon>Aiptasiidae</taxon>
        <taxon>Exaiptasia</taxon>
    </lineage>
</organism>
<dbReference type="CDD" id="cd06257">
    <property type="entry name" value="DnaJ"/>
    <property type="match status" value="1"/>
</dbReference>
<dbReference type="SUPFAM" id="SSF46565">
    <property type="entry name" value="Chaperone J-domain"/>
    <property type="match status" value="1"/>
</dbReference>
<dbReference type="Gene3D" id="1.10.287.110">
    <property type="entry name" value="DnaJ domain"/>
    <property type="match status" value="1"/>
</dbReference>
<dbReference type="Pfam" id="PF00226">
    <property type="entry name" value="DnaJ"/>
    <property type="match status" value="1"/>
</dbReference>
<feature type="chain" id="PRO_5037815033" description="J domain-containing protein" evidence="1">
    <location>
        <begin position="22"/>
        <end position="279"/>
    </location>
</feature>
<keyword evidence="4" id="KW-1185">Reference proteome</keyword>